<dbReference type="InterPro" id="IPR050771">
    <property type="entry name" value="Alpha-ketoacid_DH_E1_comp"/>
</dbReference>
<comment type="cofactor">
    <cofactor evidence="1 9">
        <name>thiamine diphosphate</name>
        <dbReference type="ChEBI" id="CHEBI:58937"/>
    </cofactor>
</comment>
<dbReference type="EMBL" id="KZ988747">
    <property type="protein sequence ID" value="RKP11646.1"/>
    <property type="molecule type" value="Genomic_DNA"/>
</dbReference>
<keyword evidence="13" id="KW-1185">Reference proteome</keyword>
<dbReference type="GO" id="GO:0005759">
    <property type="term" value="C:mitochondrial matrix"/>
    <property type="evidence" value="ECO:0007669"/>
    <property type="project" value="UniProtKB-SubCell"/>
</dbReference>
<comment type="function">
    <text evidence="9">The branched-chain alpha-keto dehydrogenase complex catalyzes the overall conversion of alpha-keto acids to acyl-CoA and CO(2). It contains multiple copies of three enzymatic components: branched-chain alpha-keto acid decarboxylase (E1), lipoamide acyltransferase (E2) and lipoamide dehydrogenase (E3).</text>
</comment>
<sequence>MSTKLSRSSASKAVQPEKVMFPGARDSYFTSQFGFTAGEGQGLPTFRAMDANGRLCEGGPTEEELGITKEMALRLYREMVQLNTLDVIMYEAQRQGRISFYMTSYGEESLIGSASSLRPEDVVFGQYREAGVLLYRGFTLREFMDQCYGSVGDSGKGRQMPVHFGSARLNFHTISSPLTTQLPQAAGAAYALKRESSEEGRVAMCYFGEGAASEGDFHAALNMAATLGCPTIFYCRNNGFAISTPSTEQYVGDGIASRGIGYGIETIRVDGNDVWAVKYATEKARKMALGDDGKGSPRPVLIEALTYRIGHHSTSDDSSAYRSKEEVEDWRRKDDPMTRLRRFLESRDWWNAEEETALRDETRKAVLSEFSQAEKRAKPPISDLFTDVYDELTPALKEQQQEMERLVREYPEYYQSVREHQGSENV</sequence>
<evidence type="ECO:0000259" key="11">
    <source>
        <dbReference type="Pfam" id="PF00676"/>
    </source>
</evidence>
<dbReference type="SUPFAM" id="SSF52518">
    <property type="entry name" value="Thiamin diphosphate-binding fold (THDP-binding)"/>
    <property type="match status" value="1"/>
</dbReference>
<protein>
    <recommendedName>
        <fullName evidence="9">2-oxoisovalerate dehydrogenase subunit alpha</fullName>
        <ecNumber evidence="9">1.2.4.4</ecNumber>
    </recommendedName>
    <alternativeName>
        <fullName evidence="9">Branched-chain alpha-keto acid dehydrogenase E1 component alpha chain</fullName>
    </alternativeName>
</protein>
<keyword evidence="10" id="KW-0175">Coiled coil</keyword>
<organism evidence="12 13">
    <name type="scientific">Piptocephalis cylindrospora</name>
    <dbReference type="NCBI Taxonomy" id="1907219"/>
    <lineage>
        <taxon>Eukaryota</taxon>
        <taxon>Fungi</taxon>
        <taxon>Fungi incertae sedis</taxon>
        <taxon>Zoopagomycota</taxon>
        <taxon>Zoopagomycotina</taxon>
        <taxon>Zoopagomycetes</taxon>
        <taxon>Zoopagales</taxon>
        <taxon>Piptocephalidaceae</taxon>
        <taxon>Piptocephalis</taxon>
    </lineage>
</organism>
<evidence type="ECO:0000256" key="4">
    <source>
        <dbReference type="ARBA" id="ARBA00022723"/>
    </source>
</evidence>
<evidence type="ECO:0000256" key="5">
    <source>
        <dbReference type="ARBA" id="ARBA00022946"/>
    </source>
</evidence>
<comment type="catalytic activity">
    <reaction evidence="9">
        <text>N(6)-[(R)-lipoyl]-L-lysyl-[protein] + 3-methyl-2-oxobutanoate + H(+) = N(6)-[(R)-S(8)-2-methylpropanoyldihydrolipoyl]-L-lysyl-[protein] + CO2</text>
        <dbReference type="Rhea" id="RHEA:13457"/>
        <dbReference type="Rhea" id="RHEA-COMP:10474"/>
        <dbReference type="Rhea" id="RHEA-COMP:10497"/>
        <dbReference type="ChEBI" id="CHEBI:11851"/>
        <dbReference type="ChEBI" id="CHEBI:15378"/>
        <dbReference type="ChEBI" id="CHEBI:16526"/>
        <dbReference type="ChEBI" id="CHEBI:83099"/>
        <dbReference type="ChEBI" id="CHEBI:83142"/>
        <dbReference type="EC" id="1.2.4.4"/>
    </reaction>
</comment>
<dbReference type="GO" id="GO:0046872">
    <property type="term" value="F:metal ion binding"/>
    <property type="evidence" value="ECO:0007669"/>
    <property type="project" value="UniProtKB-KW"/>
</dbReference>
<dbReference type="PANTHER" id="PTHR43380:SF1">
    <property type="entry name" value="2-OXOISOVALERATE DEHYDROGENASE SUBUNIT ALPHA, MITOCHONDRIAL"/>
    <property type="match status" value="1"/>
</dbReference>
<feature type="domain" description="Dehydrogenase E1 component" evidence="11">
    <location>
        <begin position="77"/>
        <end position="381"/>
    </location>
</feature>
<evidence type="ECO:0000256" key="7">
    <source>
        <dbReference type="ARBA" id="ARBA00023002"/>
    </source>
</evidence>
<keyword evidence="4" id="KW-0479">Metal-binding</keyword>
<dbReference type="FunFam" id="3.40.50.970:FF:000015">
    <property type="entry name" value="2-oxoisovalerate dehydrogenase subunit alpha"/>
    <property type="match status" value="1"/>
</dbReference>
<dbReference type="Gene3D" id="3.40.50.970">
    <property type="match status" value="1"/>
</dbReference>
<reference evidence="13" key="1">
    <citation type="journal article" date="2018" name="Nat. Microbiol.">
        <title>Leveraging single-cell genomics to expand the fungal tree of life.</title>
        <authorList>
            <person name="Ahrendt S.R."/>
            <person name="Quandt C.A."/>
            <person name="Ciobanu D."/>
            <person name="Clum A."/>
            <person name="Salamov A."/>
            <person name="Andreopoulos B."/>
            <person name="Cheng J.F."/>
            <person name="Woyke T."/>
            <person name="Pelin A."/>
            <person name="Henrissat B."/>
            <person name="Reynolds N.K."/>
            <person name="Benny G.L."/>
            <person name="Smith M.E."/>
            <person name="James T.Y."/>
            <person name="Grigoriev I.V."/>
        </authorList>
    </citation>
    <scope>NUCLEOTIDE SEQUENCE [LARGE SCALE GENOMIC DNA]</scope>
</reference>
<dbReference type="AlphaFoldDB" id="A0A4P9XYW8"/>
<dbReference type="Proteomes" id="UP000267251">
    <property type="component" value="Unassembled WGS sequence"/>
</dbReference>
<proteinExistence type="inferred from homology"/>
<evidence type="ECO:0000256" key="8">
    <source>
        <dbReference type="ARBA" id="ARBA00023128"/>
    </source>
</evidence>
<keyword evidence="6" id="KW-0630">Potassium</keyword>
<gene>
    <name evidence="12" type="ORF">BJ684DRAFT_21779</name>
</gene>
<evidence type="ECO:0000313" key="13">
    <source>
        <dbReference type="Proteomes" id="UP000267251"/>
    </source>
</evidence>
<evidence type="ECO:0000256" key="9">
    <source>
        <dbReference type="RuleBase" id="RU365014"/>
    </source>
</evidence>
<keyword evidence="5" id="KW-0809">Transit peptide</keyword>
<dbReference type="PANTHER" id="PTHR43380">
    <property type="entry name" value="2-OXOISOVALERATE DEHYDROGENASE SUBUNIT ALPHA, MITOCHONDRIAL"/>
    <property type="match status" value="1"/>
</dbReference>
<evidence type="ECO:0000313" key="12">
    <source>
        <dbReference type="EMBL" id="RKP11646.1"/>
    </source>
</evidence>
<evidence type="ECO:0000256" key="3">
    <source>
        <dbReference type="ARBA" id="ARBA00008646"/>
    </source>
</evidence>
<name>A0A4P9XYW8_9FUNG</name>
<dbReference type="GO" id="GO:0009083">
    <property type="term" value="P:branched-chain amino acid catabolic process"/>
    <property type="evidence" value="ECO:0007669"/>
    <property type="project" value="TreeGrafter"/>
</dbReference>
<evidence type="ECO:0000256" key="1">
    <source>
        <dbReference type="ARBA" id="ARBA00001964"/>
    </source>
</evidence>
<dbReference type="InterPro" id="IPR029061">
    <property type="entry name" value="THDP-binding"/>
</dbReference>
<feature type="coiled-coil region" evidence="10">
    <location>
        <begin position="389"/>
        <end position="416"/>
    </location>
</feature>
<dbReference type="InterPro" id="IPR001017">
    <property type="entry name" value="DH_E1"/>
</dbReference>
<evidence type="ECO:0000256" key="6">
    <source>
        <dbReference type="ARBA" id="ARBA00022958"/>
    </source>
</evidence>
<evidence type="ECO:0000256" key="10">
    <source>
        <dbReference type="SAM" id="Coils"/>
    </source>
</evidence>
<keyword evidence="7 9" id="KW-0560">Oxidoreductase</keyword>
<keyword evidence="9" id="KW-0786">Thiamine pyrophosphate</keyword>
<dbReference type="EC" id="1.2.4.4" evidence="9"/>
<comment type="similarity">
    <text evidence="3 9">Belongs to the BCKDHA family.</text>
</comment>
<accession>A0A4P9XYW8</accession>
<dbReference type="CDD" id="cd02000">
    <property type="entry name" value="TPP_E1_PDC_ADC_BCADC"/>
    <property type="match status" value="1"/>
</dbReference>
<dbReference type="OrthoDB" id="3845at2759"/>
<dbReference type="Pfam" id="PF00676">
    <property type="entry name" value="E1_dh"/>
    <property type="match status" value="1"/>
</dbReference>
<keyword evidence="8" id="KW-0496">Mitochondrion</keyword>
<comment type="subcellular location">
    <subcellularLocation>
        <location evidence="2">Mitochondrion matrix</location>
    </subcellularLocation>
</comment>
<evidence type="ECO:0000256" key="2">
    <source>
        <dbReference type="ARBA" id="ARBA00004305"/>
    </source>
</evidence>
<dbReference type="GO" id="GO:0003863">
    <property type="term" value="F:branched-chain 2-oxo acid dehydrogenase activity"/>
    <property type="evidence" value="ECO:0007669"/>
    <property type="project" value="UniProtKB-EC"/>
</dbReference>